<evidence type="ECO:0000313" key="4">
    <source>
        <dbReference type="WormBase" id="D1086.12a"/>
    </source>
</evidence>
<reference evidence="2 3" key="1">
    <citation type="journal article" date="1998" name="Science">
        <title>Genome sequence of the nematode C. elegans: a platform for investigating biology.</title>
        <authorList>
            <consortium name="The C. elegans sequencing consortium"/>
            <person name="Sulson J.E."/>
            <person name="Waterston R."/>
        </authorList>
    </citation>
    <scope>NUCLEOTIDE SEQUENCE [LARGE SCALE GENOMIC DNA]</scope>
    <source>
        <strain evidence="2 3">Bristol N2</strain>
    </source>
</reference>
<evidence type="ECO:0000313" key="2">
    <source>
        <dbReference type="EMBL" id="CAI46571.1"/>
    </source>
</evidence>
<dbReference type="AGR" id="WB:WBGene00044082"/>
<sequence length="182" mass="21190">MIVLFLTFLTFFTYTIECIPNVTVNEFSADLQKEGRSDPYLMCTMISQTLGNWKLFFEAHHWGSPETLNLTSEEFNQINNICEREAISRSCFLPRLMLKIVCKKVDVLQSEFGKCMKDVQTMKIESEIFESFAKDFSFDGISKKCRLLQDPKMPTDIGETCGEEAQLSFTKKRRLLYYIFDC</sequence>
<evidence type="ECO:0000313" key="3">
    <source>
        <dbReference type="Proteomes" id="UP000001940"/>
    </source>
</evidence>
<evidence type="ECO:0000256" key="1">
    <source>
        <dbReference type="SAM" id="SignalP"/>
    </source>
</evidence>
<gene>
    <name evidence="2" type="ORF">CELE_D1086.12</name>
    <name evidence="2 4" type="ORF">D1086.12</name>
</gene>
<dbReference type="ExpressionAtlas" id="Q5FC38">
    <property type="expression patterns" value="baseline and differential"/>
</dbReference>
<dbReference type="WormBase" id="D1086.12a">
    <property type="protein sequence ID" value="CE37964"/>
    <property type="gene ID" value="WBGene00044082"/>
</dbReference>
<dbReference type="Proteomes" id="UP000001940">
    <property type="component" value="Chromosome V"/>
</dbReference>
<dbReference type="Bgee" id="WBGene00044082">
    <property type="expression patterns" value="Expressed in larva and 3 other cell types or tissues"/>
</dbReference>
<protein>
    <submittedName>
        <fullName evidence="2">DUF19 domain-containing protein</fullName>
    </submittedName>
</protein>
<keyword evidence="5" id="KW-1267">Proteomics identification</keyword>
<dbReference type="CTD" id="259660"/>
<proteinExistence type="evidence at protein level"/>
<keyword evidence="3" id="KW-1185">Reference proteome</keyword>
<accession>Q5FC38</accession>
<dbReference type="EMBL" id="BX284605">
    <property type="protein sequence ID" value="CAI46571.1"/>
    <property type="molecule type" value="Genomic_DNA"/>
</dbReference>
<feature type="signal peptide" evidence="1">
    <location>
        <begin position="1"/>
        <end position="18"/>
    </location>
</feature>
<dbReference type="OrthoDB" id="5859095at2759"/>
<dbReference type="AlphaFoldDB" id="Q5FC38"/>
<evidence type="ECO:0007829" key="5">
    <source>
        <dbReference type="PeptideAtlas" id="Q5FC38"/>
    </source>
</evidence>
<feature type="chain" id="PRO_5004256275" evidence="1">
    <location>
        <begin position="19"/>
        <end position="182"/>
    </location>
</feature>
<dbReference type="UCSC" id="D1086.12a">
    <property type="organism name" value="c. elegans"/>
</dbReference>
<dbReference type="RefSeq" id="NP_001023751.1">
    <property type="nucleotide sequence ID" value="NM_001028580.3"/>
</dbReference>
<dbReference type="KEGG" id="cel:CELE_D1086.12"/>
<name>Q5FC38_CAEEL</name>
<dbReference type="GeneID" id="259660"/>
<organism evidence="2 3">
    <name type="scientific">Caenorhabditis elegans</name>
    <dbReference type="NCBI Taxonomy" id="6239"/>
    <lineage>
        <taxon>Eukaryota</taxon>
        <taxon>Metazoa</taxon>
        <taxon>Ecdysozoa</taxon>
        <taxon>Nematoda</taxon>
        <taxon>Chromadorea</taxon>
        <taxon>Rhabditida</taxon>
        <taxon>Rhabditina</taxon>
        <taxon>Rhabditomorpha</taxon>
        <taxon>Rhabditoidea</taxon>
        <taxon>Rhabditidae</taxon>
        <taxon>Peloderinae</taxon>
        <taxon>Caenorhabditis</taxon>
    </lineage>
</organism>
<keyword evidence="1" id="KW-0732">Signal</keyword>